<accession>A0AA41QKK3</accession>
<proteinExistence type="predicted"/>
<dbReference type="Proteomes" id="UP001156140">
    <property type="component" value="Unassembled WGS sequence"/>
</dbReference>
<sequence>MQIEFDPRKDAANIAKHGISLARAAEMEMLAAEPNTRFDYGEQRFRVWGRIDGAFYCLALTTRSGGIRAISLRRAHLKEMRLHVPKQDY</sequence>
<protein>
    <submittedName>
        <fullName evidence="1">BrnT family toxin</fullName>
    </submittedName>
</protein>
<evidence type="ECO:0000313" key="2">
    <source>
        <dbReference type="Proteomes" id="UP001156140"/>
    </source>
</evidence>
<comment type="caution">
    <text evidence="1">The sequence shown here is derived from an EMBL/GenBank/DDBJ whole genome shotgun (WGS) entry which is preliminary data.</text>
</comment>
<dbReference type="RefSeq" id="WP_281735417.1">
    <property type="nucleotide sequence ID" value="NZ_JAKETQ010000001.1"/>
</dbReference>
<reference evidence="1" key="1">
    <citation type="submission" date="2022-03" db="EMBL/GenBank/DDBJ databases">
        <title>The complete genome sequence of a Methyloterrigena soli.</title>
        <authorList>
            <person name="Zi Z."/>
        </authorList>
    </citation>
    <scope>NUCLEOTIDE SEQUENCE</scope>
    <source>
        <strain evidence="1">M48</strain>
    </source>
</reference>
<dbReference type="InterPro" id="IPR038573">
    <property type="entry name" value="BrnT_sf"/>
</dbReference>
<dbReference type="Gene3D" id="3.10.450.530">
    <property type="entry name" value="Ribonuclease toxin, BrnT, of type II toxin-antitoxin system"/>
    <property type="match status" value="1"/>
</dbReference>
<name>A0AA41QKK3_9HYPH</name>
<evidence type="ECO:0000313" key="1">
    <source>
        <dbReference type="EMBL" id="MCI0126601.1"/>
    </source>
</evidence>
<gene>
    <name evidence="1" type="ORF">ML536_07145</name>
</gene>
<dbReference type="InterPro" id="IPR007460">
    <property type="entry name" value="BrnT_toxin"/>
</dbReference>
<dbReference type="AlphaFoldDB" id="A0AA41QKK3"/>
<dbReference type="Pfam" id="PF04365">
    <property type="entry name" value="BrnT_toxin"/>
    <property type="match status" value="1"/>
</dbReference>
<dbReference type="EMBL" id="JALAZD010000001">
    <property type="protein sequence ID" value="MCI0126601.1"/>
    <property type="molecule type" value="Genomic_DNA"/>
</dbReference>
<organism evidence="1 2">
    <name type="scientific">Paradevosia shaoguanensis</name>
    <dbReference type="NCBI Taxonomy" id="1335043"/>
    <lineage>
        <taxon>Bacteria</taxon>
        <taxon>Pseudomonadati</taxon>
        <taxon>Pseudomonadota</taxon>
        <taxon>Alphaproteobacteria</taxon>
        <taxon>Hyphomicrobiales</taxon>
        <taxon>Devosiaceae</taxon>
        <taxon>Paradevosia</taxon>
    </lineage>
</organism>
<keyword evidence="2" id="KW-1185">Reference proteome</keyword>